<protein>
    <submittedName>
        <fullName evidence="4">CBS domain-containing protein</fullName>
    </submittedName>
</protein>
<evidence type="ECO:0000313" key="5">
    <source>
        <dbReference type="Proteomes" id="UP000529417"/>
    </source>
</evidence>
<gene>
    <name evidence="4" type="ORF">HUK65_00065</name>
</gene>
<dbReference type="PROSITE" id="PS51371">
    <property type="entry name" value="CBS"/>
    <property type="match status" value="2"/>
</dbReference>
<dbReference type="InterPro" id="IPR046342">
    <property type="entry name" value="CBS_dom_sf"/>
</dbReference>
<dbReference type="PANTHER" id="PTHR43080">
    <property type="entry name" value="CBS DOMAIN-CONTAINING PROTEIN CBSX3, MITOCHONDRIAL"/>
    <property type="match status" value="1"/>
</dbReference>
<dbReference type="InterPro" id="IPR044725">
    <property type="entry name" value="CBSX3_CBS_dom"/>
</dbReference>
<dbReference type="InterPro" id="IPR000644">
    <property type="entry name" value="CBS_dom"/>
</dbReference>
<reference evidence="4 5" key="1">
    <citation type="journal article" date="2000" name="Arch. Microbiol.">
        <title>Rhodobaca bogoriensis gen. nov. and sp. nov., an alkaliphilic purple nonsulfur bacterium from African Rift Valley soda lakes.</title>
        <authorList>
            <person name="Milford A.D."/>
            <person name="Achenbach L.A."/>
            <person name="Jung D.O."/>
            <person name="Madigan M.T."/>
        </authorList>
    </citation>
    <scope>NUCLEOTIDE SEQUENCE [LARGE SCALE GENOMIC DNA]</scope>
    <source>
        <strain evidence="4 5">2376</strain>
    </source>
</reference>
<dbReference type="AlphaFoldDB" id="A0A7Z0HW17"/>
<dbReference type="InterPro" id="IPR051257">
    <property type="entry name" value="Diverse_CBS-Domain"/>
</dbReference>
<evidence type="ECO:0000256" key="1">
    <source>
        <dbReference type="ARBA" id="ARBA00023122"/>
    </source>
</evidence>
<dbReference type="Proteomes" id="UP000529417">
    <property type="component" value="Unassembled WGS sequence"/>
</dbReference>
<feature type="domain" description="CBS" evidence="3">
    <location>
        <begin position="9"/>
        <end position="68"/>
    </location>
</feature>
<comment type="caution">
    <text evidence="4">The sequence shown here is derived from an EMBL/GenBank/DDBJ whole genome shotgun (WGS) entry which is preliminary data.</text>
</comment>
<keyword evidence="5" id="KW-1185">Reference proteome</keyword>
<dbReference type="SUPFAM" id="SSF54631">
    <property type="entry name" value="CBS-domain pair"/>
    <property type="match status" value="1"/>
</dbReference>
<evidence type="ECO:0000256" key="2">
    <source>
        <dbReference type="PROSITE-ProRule" id="PRU00703"/>
    </source>
</evidence>
<dbReference type="PANTHER" id="PTHR43080:SF2">
    <property type="entry name" value="CBS DOMAIN-CONTAINING PROTEIN"/>
    <property type="match status" value="1"/>
</dbReference>
<dbReference type="EMBL" id="JACBXS010000001">
    <property type="protein sequence ID" value="NYS23367.1"/>
    <property type="molecule type" value="Genomic_DNA"/>
</dbReference>
<organism evidence="4 5">
    <name type="scientific">Rhabdonatronobacter sediminivivens</name>
    <dbReference type="NCBI Taxonomy" id="2743469"/>
    <lineage>
        <taxon>Bacteria</taxon>
        <taxon>Pseudomonadati</taxon>
        <taxon>Pseudomonadota</taxon>
        <taxon>Alphaproteobacteria</taxon>
        <taxon>Rhodobacterales</taxon>
        <taxon>Paracoccaceae</taxon>
        <taxon>Rhabdonatronobacter</taxon>
    </lineage>
</organism>
<dbReference type="SMART" id="SM00116">
    <property type="entry name" value="CBS"/>
    <property type="match status" value="2"/>
</dbReference>
<feature type="domain" description="CBS" evidence="3">
    <location>
        <begin position="77"/>
        <end position="132"/>
    </location>
</feature>
<sequence>MLVSQIIKSKPEGGVITIRPGSTLADAAALLSKQRIGAVVVSPDGATVAGILSERDIVRELGKRGPDCMADTVDSIMTRNVYGCKPADSADLILQTMTAKRFRHIPVMEGEKMIALISIGDVVAARLSELQLEKDALTGMIMGY</sequence>
<accession>A0A7Z0HW17</accession>
<proteinExistence type="predicted"/>
<dbReference type="Gene3D" id="3.10.580.10">
    <property type="entry name" value="CBS-domain"/>
    <property type="match status" value="1"/>
</dbReference>
<dbReference type="RefSeq" id="WP_179904076.1">
    <property type="nucleotide sequence ID" value="NZ_JACBXS010000001.1"/>
</dbReference>
<dbReference type="Pfam" id="PF00571">
    <property type="entry name" value="CBS"/>
    <property type="match status" value="2"/>
</dbReference>
<evidence type="ECO:0000313" key="4">
    <source>
        <dbReference type="EMBL" id="NYS23367.1"/>
    </source>
</evidence>
<keyword evidence="1 2" id="KW-0129">CBS domain</keyword>
<name>A0A7Z0HW17_9RHOB</name>
<dbReference type="CDD" id="cd04623">
    <property type="entry name" value="CBS_pair_bac_euk"/>
    <property type="match status" value="1"/>
</dbReference>
<evidence type="ECO:0000259" key="3">
    <source>
        <dbReference type="PROSITE" id="PS51371"/>
    </source>
</evidence>